<feature type="region of interest" description="Disordered" evidence="1">
    <location>
        <begin position="1"/>
        <end position="35"/>
    </location>
</feature>
<gene>
    <name evidence="2" type="ORF">FA10DRAFT_266951</name>
</gene>
<dbReference type="Proteomes" id="UP000245768">
    <property type="component" value="Unassembled WGS sequence"/>
</dbReference>
<dbReference type="InParanoid" id="A0A316YLQ3"/>
<protein>
    <recommendedName>
        <fullName evidence="4">Tim17-domain-containing protein</fullName>
    </recommendedName>
</protein>
<dbReference type="PANTHER" id="PTHR37852">
    <property type="entry name" value="YALI0B21208P"/>
    <property type="match status" value="1"/>
</dbReference>
<dbReference type="PANTHER" id="PTHR37852:SF1">
    <property type="entry name" value="HIG1 DOMAIN-CONTAINING PROTEIN"/>
    <property type="match status" value="1"/>
</dbReference>
<dbReference type="EMBL" id="KZ819636">
    <property type="protein sequence ID" value="PWN90480.1"/>
    <property type="molecule type" value="Genomic_DNA"/>
</dbReference>
<keyword evidence="3" id="KW-1185">Reference proteome</keyword>
<dbReference type="AlphaFoldDB" id="A0A316YLQ3"/>
<evidence type="ECO:0000313" key="3">
    <source>
        <dbReference type="Proteomes" id="UP000245768"/>
    </source>
</evidence>
<proteinExistence type="predicted"/>
<dbReference type="OrthoDB" id="5584028at2759"/>
<reference evidence="2 3" key="1">
    <citation type="journal article" date="2018" name="Mol. Biol. Evol.">
        <title>Broad Genomic Sampling Reveals a Smut Pathogenic Ancestry of the Fungal Clade Ustilaginomycotina.</title>
        <authorList>
            <person name="Kijpornyongpan T."/>
            <person name="Mondo S.J."/>
            <person name="Barry K."/>
            <person name="Sandor L."/>
            <person name="Lee J."/>
            <person name="Lipzen A."/>
            <person name="Pangilinan J."/>
            <person name="LaButti K."/>
            <person name="Hainaut M."/>
            <person name="Henrissat B."/>
            <person name="Grigoriev I.V."/>
            <person name="Spatafora J.W."/>
            <person name="Aime M.C."/>
        </authorList>
    </citation>
    <scope>NUCLEOTIDE SEQUENCE [LARGE SCALE GENOMIC DNA]</scope>
    <source>
        <strain evidence="2 3">MCA 4198</strain>
    </source>
</reference>
<sequence>MSSWIPFWPKRDSDSPQEPPSQQAQPQASTPVAAAASAIVPPRPISTFEMASPTELVTDADADTDAGPLWSIPVTGFALGFCAGMYQSANRASLVFMAENAHRRPDTVQGWYFYNKTKNYRVLLAAVVGGLRTGARVGVWTLAWVGLERAMGELRARYLDTSLKLSKAQGDLELPLGRWLDGGVAGLGIATGASILYRLPGPLSRRALVLATATGASVGALRDFQQRLAARQEQ</sequence>
<dbReference type="RefSeq" id="XP_025377678.1">
    <property type="nucleotide sequence ID" value="XM_025521715.1"/>
</dbReference>
<evidence type="ECO:0000313" key="2">
    <source>
        <dbReference type="EMBL" id="PWN90480.1"/>
    </source>
</evidence>
<evidence type="ECO:0000256" key="1">
    <source>
        <dbReference type="SAM" id="MobiDB-lite"/>
    </source>
</evidence>
<dbReference type="GeneID" id="37043631"/>
<dbReference type="STRING" id="215250.A0A316YLQ3"/>
<organism evidence="2 3">
    <name type="scientific">Acaromyces ingoldii</name>
    <dbReference type="NCBI Taxonomy" id="215250"/>
    <lineage>
        <taxon>Eukaryota</taxon>
        <taxon>Fungi</taxon>
        <taxon>Dikarya</taxon>
        <taxon>Basidiomycota</taxon>
        <taxon>Ustilaginomycotina</taxon>
        <taxon>Exobasidiomycetes</taxon>
        <taxon>Exobasidiales</taxon>
        <taxon>Cryptobasidiaceae</taxon>
        <taxon>Acaromyces</taxon>
    </lineage>
</organism>
<accession>A0A316YLQ3</accession>
<name>A0A316YLQ3_9BASI</name>
<feature type="compositionally biased region" description="Low complexity" evidence="1">
    <location>
        <begin position="20"/>
        <end position="35"/>
    </location>
</feature>
<evidence type="ECO:0008006" key="4">
    <source>
        <dbReference type="Google" id="ProtNLM"/>
    </source>
</evidence>